<organism evidence="1 2">
    <name type="scientific">Geoglobus acetivorans</name>
    <dbReference type="NCBI Taxonomy" id="565033"/>
    <lineage>
        <taxon>Archaea</taxon>
        <taxon>Methanobacteriati</taxon>
        <taxon>Methanobacteriota</taxon>
        <taxon>Archaeoglobi</taxon>
        <taxon>Archaeoglobales</taxon>
        <taxon>Archaeoglobaceae</taxon>
        <taxon>Geoglobus</taxon>
    </lineage>
</organism>
<dbReference type="AlphaFoldDB" id="A0A0A7GG98"/>
<protein>
    <submittedName>
        <fullName evidence="1">Uncharacterized protein</fullName>
    </submittedName>
</protein>
<dbReference type="EMBL" id="CP009552">
    <property type="protein sequence ID" value="AIY91074.1"/>
    <property type="molecule type" value="Genomic_DNA"/>
</dbReference>
<evidence type="ECO:0000313" key="1">
    <source>
        <dbReference type="EMBL" id="AIY91074.1"/>
    </source>
</evidence>
<accession>A0A0A7GG98</accession>
<dbReference type="HOGENOM" id="CLU_3147827_0_0_2"/>
<dbReference type="KEGG" id="gac:GACE_2050"/>
<reference evidence="1 2" key="1">
    <citation type="journal article" date="2015" name="Appl. Environ. Microbiol.">
        <title>The Geoglobus acetivorans genome: Fe(III) reduction, acetate utilization, autotrophic growth, and degradation of aromatic compounds in a hyperthermophilic archaeon.</title>
        <authorList>
            <person name="Mardanov A.V."/>
            <person name="Slododkina G.B."/>
            <person name="Slobodkin A.I."/>
            <person name="Beletsky A.V."/>
            <person name="Gavrilov S.N."/>
            <person name="Kublanov I.V."/>
            <person name="Bonch-Osmolovskaya E.A."/>
            <person name="Skryabin K.G."/>
            <person name="Ravin N.V."/>
        </authorList>
    </citation>
    <scope>NUCLEOTIDE SEQUENCE [LARGE SCALE GENOMIC DNA]</scope>
    <source>
        <strain evidence="1 2">SBH6</strain>
    </source>
</reference>
<name>A0A0A7GG98_GEOAI</name>
<dbReference type="Proteomes" id="UP000030624">
    <property type="component" value="Chromosome"/>
</dbReference>
<sequence>MSIAGIVQRGYLKSNRNEFKNHQVPLSVPAVQIKIFKNPGIRTARSDE</sequence>
<evidence type="ECO:0000313" key="2">
    <source>
        <dbReference type="Proteomes" id="UP000030624"/>
    </source>
</evidence>
<proteinExistence type="predicted"/>
<gene>
    <name evidence="1" type="ORF">GACE_2050</name>
</gene>